<protein>
    <submittedName>
        <fullName evidence="2">Lipoprotein</fullName>
    </submittedName>
</protein>
<organism evidence="2">
    <name type="scientific">Mesocestoides corti</name>
    <name type="common">Flatworm</name>
    <dbReference type="NCBI Taxonomy" id="53468"/>
    <lineage>
        <taxon>Eukaryota</taxon>
        <taxon>Metazoa</taxon>
        <taxon>Spiralia</taxon>
        <taxon>Lophotrochozoa</taxon>
        <taxon>Platyhelminthes</taxon>
        <taxon>Cestoda</taxon>
        <taxon>Eucestoda</taxon>
        <taxon>Cyclophyllidea</taxon>
        <taxon>Mesocestoididae</taxon>
        <taxon>Mesocestoides</taxon>
    </lineage>
</organism>
<reference evidence="2" key="1">
    <citation type="submission" date="2019-11" db="UniProtKB">
        <authorList>
            <consortium name="WormBaseParasite"/>
        </authorList>
    </citation>
    <scope>IDENTIFICATION</scope>
</reference>
<proteinExistence type="predicted"/>
<name>A0A5K3FWB4_MESCO</name>
<keyword evidence="1" id="KW-0732">Signal</keyword>
<evidence type="ECO:0000256" key="1">
    <source>
        <dbReference type="SAM" id="SignalP"/>
    </source>
</evidence>
<feature type="chain" id="PRO_5024421956" evidence="1">
    <location>
        <begin position="21"/>
        <end position="48"/>
    </location>
</feature>
<evidence type="ECO:0000313" key="2">
    <source>
        <dbReference type="WBParaSite" id="MCU_012007-RA"/>
    </source>
</evidence>
<sequence>MRRSTHFFVILLLFWTSSCCKLNRDSDWEKVYEELHERVTGDFVFKQL</sequence>
<dbReference type="WBParaSite" id="MCU_012007-RA">
    <property type="protein sequence ID" value="MCU_012007-RA"/>
    <property type="gene ID" value="MCU_012007"/>
</dbReference>
<accession>A0A5K3FWB4</accession>
<dbReference type="PROSITE" id="PS51257">
    <property type="entry name" value="PROKAR_LIPOPROTEIN"/>
    <property type="match status" value="1"/>
</dbReference>
<feature type="signal peptide" evidence="1">
    <location>
        <begin position="1"/>
        <end position="20"/>
    </location>
</feature>
<dbReference type="AlphaFoldDB" id="A0A5K3FWB4"/>